<feature type="transmembrane region" description="Helical" evidence="10">
    <location>
        <begin position="305"/>
        <end position="324"/>
    </location>
</feature>
<feature type="transmembrane region" description="Helical" evidence="10">
    <location>
        <begin position="150"/>
        <end position="166"/>
    </location>
</feature>
<dbReference type="GO" id="GO:0048039">
    <property type="term" value="F:ubiquinone binding"/>
    <property type="evidence" value="ECO:0007669"/>
    <property type="project" value="TreeGrafter"/>
</dbReference>
<dbReference type="PANTHER" id="PTHR43507:SF1">
    <property type="entry name" value="NADH-UBIQUINONE OXIDOREDUCTASE CHAIN 4"/>
    <property type="match status" value="1"/>
</dbReference>
<dbReference type="GO" id="GO:0042773">
    <property type="term" value="P:ATP synthesis coupled electron transport"/>
    <property type="evidence" value="ECO:0007669"/>
    <property type="project" value="InterPro"/>
</dbReference>
<feature type="transmembrane region" description="Helical" evidence="10">
    <location>
        <begin position="277"/>
        <end position="298"/>
    </location>
</feature>
<evidence type="ECO:0000259" key="12">
    <source>
        <dbReference type="Pfam" id="PF01059"/>
    </source>
</evidence>
<evidence type="ECO:0000256" key="4">
    <source>
        <dbReference type="ARBA" id="ARBA00022967"/>
    </source>
</evidence>
<evidence type="ECO:0000256" key="3">
    <source>
        <dbReference type="ARBA" id="ARBA00022692"/>
    </source>
</evidence>
<dbReference type="GO" id="GO:0008137">
    <property type="term" value="F:NADH dehydrogenase (ubiquinone) activity"/>
    <property type="evidence" value="ECO:0007669"/>
    <property type="project" value="InterPro"/>
</dbReference>
<dbReference type="GO" id="GO:0012505">
    <property type="term" value="C:endomembrane system"/>
    <property type="evidence" value="ECO:0007669"/>
    <property type="project" value="UniProtKB-SubCell"/>
</dbReference>
<reference evidence="13" key="1">
    <citation type="submission" date="2023-01" db="EMBL/GenBank/DDBJ databases">
        <title>The genome sequence of Kordiimonadaceae bacterium 6D33.</title>
        <authorList>
            <person name="Liu Y."/>
        </authorList>
    </citation>
    <scope>NUCLEOTIDE SEQUENCE</scope>
    <source>
        <strain evidence="13">6D33</strain>
    </source>
</reference>
<sequence length="522" mass="57724">MTFFEGHLLSWIMAVPLIGALVIMMIRHQDSEIEARNIRSVALLTTLATFLLSIVLWTGFDSSTADFQFVERVNWFGAINYYVGVDGISMLFVVLTAFLMPIVVLAAYGSVERRVKEYMVAFLVLETLMVGVFASLDIFLFYVFFEGGLIPMYLLIGVWGGVNRIYAAFKFFLYTLLGSVLMLVAVLYMFVETGTTDIPLLMQAHFDPDVQTWLWLAFFASFAVKMPMWPVHTWLPDAHVQAPTGGSVILAGVLLKMGGYGFLRFSLPMFPDASQEFAWLVFGLSIVAVIYTSLVALVQEDVKKLIAYSSVAHMGFVTIGIFVLNTNGVEGAIFQMLSHGVVSGALFLCIGVIYDRLHTREISRYGGLAINMKVYATLFVIFSMASVGLPGTSGFVGEFLVLNGAYTYNSWVAFGAAFGVILGAAYMLYLVRRLVFGELDKDDVRAMPDLTLREKLLFLPLVAAVFWMGVYPNSFLDPIHASVANLIDTKFPAVEAPMVDTPAETVTETETATEEASQPVHH</sequence>
<feature type="transmembrane region" description="Helical" evidence="10">
    <location>
        <begin position="120"/>
        <end position="144"/>
    </location>
</feature>
<dbReference type="GO" id="GO:0015990">
    <property type="term" value="P:electron transport coupled proton transport"/>
    <property type="evidence" value="ECO:0007669"/>
    <property type="project" value="TreeGrafter"/>
</dbReference>
<feature type="transmembrane region" description="Helical" evidence="10">
    <location>
        <begin position="240"/>
        <end position="257"/>
    </location>
</feature>
<evidence type="ECO:0000256" key="2">
    <source>
        <dbReference type="ARBA" id="ARBA00009025"/>
    </source>
</evidence>
<dbReference type="PRINTS" id="PR01437">
    <property type="entry name" value="NUOXDRDTASE4"/>
</dbReference>
<dbReference type="Proteomes" id="UP001217500">
    <property type="component" value="Chromosome"/>
</dbReference>
<feature type="compositionally biased region" description="Low complexity" evidence="9">
    <location>
        <begin position="503"/>
        <end position="516"/>
    </location>
</feature>
<keyword evidence="4" id="KW-1278">Translocase</keyword>
<gene>
    <name evidence="13" type="ORF">PH603_08590</name>
</gene>
<evidence type="ECO:0000256" key="1">
    <source>
        <dbReference type="ARBA" id="ARBA00004127"/>
    </source>
</evidence>
<protein>
    <submittedName>
        <fullName evidence="13">NADH-quinone oxidoreductase subunit M</fullName>
        <ecNumber evidence="13">1.6.5.9</ecNumber>
    </submittedName>
</protein>
<keyword evidence="6" id="KW-0520">NAD</keyword>
<accession>A0AAE9XRK2</accession>
<dbReference type="KEGG" id="gso:PH603_08590"/>
<organism evidence="13 14">
    <name type="scientific">Gimibacter soli</name>
    <dbReference type="NCBI Taxonomy" id="3024400"/>
    <lineage>
        <taxon>Bacteria</taxon>
        <taxon>Pseudomonadati</taxon>
        <taxon>Pseudomonadota</taxon>
        <taxon>Alphaproteobacteria</taxon>
        <taxon>Kordiimonadales</taxon>
        <taxon>Temperatibacteraceae</taxon>
        <taxon>Gimibacter</taxon>
    </lineage>
</organism>
<dbReference type="PANTHER" id="PTHR43507">
    <property type="entry name" value="NADH-UBIQUINONE OXIDOREDUCTASE CHAIN 4"/>
    <property type="match status" value="1"/>
</dbReference>
<evidence type="ECO:0000256" key="8">
    <source>
        <dbReference type="RuleBase" id="RU000320"/>
    </source>
</evidence>
<evidence type="ECO:0000256" key="5">
    <source>
        <dbReference type="ARBA" id="ARBA00022989"/>
    </source>
</evidence>
<dbReference type="GO" id="GO:0016020">
    <property type="term" value="C:membrane"/>
    <property type="evidence" value="ECO:0007669"/>
    <property type="project" value="UniProtKB-SubCell"/>
</dbReference>
<dbReference type="InterPro" id="IPR001750">
    <property type="entry name" value="ND/Mrp_TM"/>
</dbReference>
<feature type="domain" description="NADH:quinone oxidoreductase/Mrp antiporter transmembrane" evidence="11">
    <location>
        <begin position="135"/>
        <end position="420"/>
    </location>
</feature>
<evidence type="ECO:0000259" key="11">
    <source>
        <dbReference type="Pfam" id="PF00361"/>
    </source>
</evidence>
<dbReference type="AlphaFoldDB" id="A0AAE9XRK2"/>
<dbReference type="Pfam" id="PF01059">
    <property type="entry name" value="Oxidored_q5_N"/>
    <property type="match status" value="1"/>
</dbReference>
<feature type="transmembrane region" description="Helical" evidence="10">
    <location>
        <begin position="336"/>
        <end position="354"/>
    </location>
</feature>
<evidence type="ECO:0000256" key="9">
    <source>
        <dbReference type="SAM" id="MobiDB-lite"/>
    </source>
</evidence>
<evidence type="ECO:0000256" key="10">
    <source>
        <dbReference type="SAM" id="Phobius"/>
    </source>
</evidence>
<evidence type="ECO:0000313" key="13">
    <source>
        <dbReference type="EMBL" id="WCL52595.1"/>
    </source>
</evidence>
<proteinExistence type="inferred from homology"/>
<keyword evidence="14" id="KW-1185">Reference proteome</keyword>
<feature type="transmembrane region" description="Helical" evidence="10">
    <location>
        <begin position="452"/>
        <end position="470"/>
    </location>
</feature>
<dbReference type="EC" id="1.6.5.9" evidence="13"/>
<feature type="domain" description="NADH:ubiquinone oxidoreductase chain 4 N-terminal" evidence="12">
    <location>
        <begin position="73"/>
        <end position="129"/>
    </location>
</feature>
<feature type="region of interest" description="Disordered" evidence="9">
    <location>
        <begin position="502"/>
        <end position="522"/>
    </location>
</feature>
<keyword evidence="13" id="KW-0560">Oxidoreductase</keyword>
<dbReference type="InterPro" id="IPR003918">
    <property type="entry name" value="NADH_UbQ_OxRdtase"/>
</dbReference>
<dbReference type="NCBIfam" id="NF004501">
    <property type="entry name" value="PRK05846.1-5"/>
    <property type="match status" value="1"/>
</dbReference>
<feature type="transmembrane region" description="Helical" evidence="10">
    <location>
        <begin position="374"/>
        <end position="396"/>
    </location>
</feature>
<evidence type="ECO:0000313" key="14">
    <source>
        <dbReference type="Proteomes" id="UP001217500"/>
    </source>
</evidence>
<dbReference type="Pfam" id="PF00361">
    <property type="entry name" value="Proton_antipo_M"/>
    <property type="match status" value="1"/>
</dbReference>
<feature type="transmembrane region" description="Helical" evidence="10">
    <location>
        <begin position="79"/>
        <end position="108"/>
    </location>
</feature>
<feature type="transmembrane region" description="Helical" evidence="10">
    <location>
        <begin position="210"/>
        <end position="228"/>
    </location>
</feature>
<feature type="transmembrane region" description="Helical" evidence="10">
    <location>
        <begin position="171"/>
        <end position="190"/>
    </location>
</feature>
<dbReference type="InterPro" id="IPR010227">
    <property type="entry name" value="NADH_Q_OxRdtase_chainM/4"/>
</dbReference>
<name>A0AAE9XRK2_9PROT</name>
<dbReference type="NCBIfam" id="TIGR01972">
    <property type="entry name" value="NDH_I_M"/>
    <property type="match status" value="1"/>
</dbReference>
<keyword evidence="5 10" id="KW-1133">Transmembrane helix</keyword>
<dbReference type="InterPro" id="IPR000260">
    <property type="entry name" value="NADH4_N"/>
</dbReference>
<dbReference type="EMBL" id="CP116805">
    <property type="protein sequence ID" value="WCL52595.1"/>
    <property type="molecule type" value="Genomic_DNA"/>
</dbReference>
<dbReference type="GO" id="GO:0050136">
    <property type="term" value="F:NADH dehydrogenase (quinone) (non-electrogenic) activity"/>
    <property type="evidence" value="ECO:0007669"/>
    <property type="project" value="UniProtKB-EC"/>
</dbReference>
<feature type="transmembrane region" description="Helical" evidence="10">
    <location>
        <begin position="6"/>
        <end position="26"/>
    </location>
</feature>
<feature type="transmembrane region" description="Helical" evidence="10">
    <location>
        <begin position="408"/>
        <end position="431"/>
    </location>
</feature>
<keyword evidence="3 8" id="KW-0812">Transmembrane</keyword>
<comment type="subcellular location">
    <subcellularLocation>
        <location evidence="1">Endomembrane system</location>
        <topology evidence="1">Multi-pass membrane protein</topology>
    </subcellularLocation>
    <subcellularLocation>
        <location evidence="8">Membrane</location>
        <topology evidence="8">Multi-pass membrane protein</topology>
    </subcellularLocation>
</comment>
<feature type="transmembrane region" description="Helical" evidence="10">
    <location>
        <begin position="38"/>
        <end position="59"/>
    </location>
</feature>
<evidence type="ECO:0000256" key="6">
    <source>
        <dbReference type="ARBA" id="ARBA00023027"/>
    </source>
</evidence>
<dbReference type="NCBIfam" id="NF004499">
    <property type="entry name" value="PRK05846.1-3"/>
    <property type="match status" value="1"/>
</dbReference>
<comment type="similarity">
    <text evidence="2">Belongs to the complex I subunit 4 family.</text>
</comment>
<evidence type="ECO:0000256" key="7">
    <source>
        <dbReference type="ARBA" id="ARBA00023136"/>
    </source>
</evidence>
<dbReference type="RefSeq" id="WP_289501866.1">
    <property type="nucleotide sequence ID" value="NZ_CP116805.1"/>
</dbReference>
<keyword evidence="7 10" id="KW-0472">Membrane</keyword>